<dbReference type="Pfam" id="PF13374">
    <property type="entry name" value="TPR_10"/>
    <property type="match status" value="3"/>
</dbReference>
<comment type="caution">
    <text evidence="3">The sequence shown here is derived from an EMBL/GenBank/DDBJ whole genome shotgun (WGS) entry which is preliminary data.</text>
</comment>
<dbReference type="SUPFAM" id="SSF48452">
    <property type="entry name" value="TPR-like"/>
    <property type="match status" value="2"/>
</dbReference>
<reference evidence="3" key="1">
    <citation type="journal article" date="2020" name="Phytopathology">
        <title>Genome Sequence Resources of Colletotrichum truncatum, C. plurivorum, C. musicola, and C. sojae: Four Species Pathogenic to Soybean (Glycine max).</title>
        <authorList>
            <person name="Rogerio F."/>
            <person name="Boufleur T.R."/>
            <person name="Ciampi-Guillardi M."/>
            <person name="Sukno S.A."/>
            <person name="Thon M.R."/>
            <person name="Massola Junior N.S."/>
            <person name="Baroncelli R."/>
        </authorList>
    </citation>
    <scope>NUCLEOTIDE SEQUENCE</scope>
    <source>
        <strain evidence="3">LFN0074</strain>
    </source>
</reference>
<evidence type="ECO:0000256" key="1">
    <source>
        <dbReference type="SAM" id="MobiDB-lite"/>
    </source>
</evidence>
<feature type="domain" description="NB-ARC" evidence="2">
    <location>
        <begin position="389"/>
        <end position="529"/>
    </location>
</feature>
<dbReference type="Proteomes" id="UP000639643">
    <property type="component" value="Unassembled WGS sequence"/>
</dbReference>
<dbReference type="EMBL" id="WIGM01000792">
    <property type="protein sequence ID" value="KAF6812302.1"/>
    <property type="molecule type" value="Genomic_DNA"/>
</dbReference>
<dbReference type="AlphaFoldDB" id="A0A8H6JG38"/>
<feature type="compositionally biased region" description="Basic and acidic residues" evidence="1">
    <location>
        <begin position="334"/>
        <end position="346"/>
    </location>
</feature>
<dbReference type="SUPFAM" id="SSF53167">
    <property type="entry name" value="Purine and uridine phosphorylases"/>
    <property type="match status" value="1"/>
</dbReference>
<dbReference type="GO" id="GO:0009116">
    <property type="term" value="P:nucleoside metabolic process"/>
    <property type="evidence" value="ECO:0007669"/>
    <property type="project" value="InterPro"/>
</dbReference>
<dbReference type="OrthoDB" id="1658288at2759"/>
<protein>
    <recommendedName>
        <fullName evidence="2">NB-ARC domain-containing protein</fullName>
    </recommendedName>
</protein>
<dbReference type="GO" id="GO:0003824">
    <property type="term" value="F:catalytic activity"/>
    <property type="evidence" value="ECO:0007669"/>
    <property type="project" value="InterPro"/>
</dbReference>
<keyword evidence="4" id="KW-1185">Reference proteome</keyword>
<dbReference type="Pfam" id="PF00931">
    <property type="entry name" value="NB-ARC"/>
    <property type="match status" value="1"/>
</dbReference>
<accession>A0A8H6JG38</accession>
<evidence type="ECO:0000313" key="3">
    <source>
        <dbReference type="EMBL" id="KAF6812302.1"/>
    </source>
</evidence>
<evidence type="ECO:0000313" key="4">
    <source>
        <dbReference type="Proteomes" id="UP000639643"/>
    </source>
</evidence>
<proteinExistence type="predicted"/>
<dbReference type="InterPro" id="IPR027417">
    <property type="entry name" value="P-loop_NTPase"/>
</dbReference>
<dbReference type="InterPro" id="IPR002182">
    <property type="entry name" value="NB-ARC"/>
</dbReference>
<dbReference type="Gene3D" id="1.25.40.10">
    <property type="entry name" value="Tetratricopeptide repeat domain"/>
    <property type="match status" value="2"/>
</dbReference>
<gene>
    <name evidence="3" type="ORF">CMUS01_13093</name>
</gene>
<evidence type="ECO:0000259" key="2">
    <source>
        <dbReference type="Pfam" id="PF00931"/>
    </source>
</evidence>
<dbReference type="InterPro" id="IPR035994">
    <property type="entry name" value="Nucleoside_phosphorylase_sf"/>
</dbReference>
<feature type="compositionally biased region" description="Basic residues" evidence="1">
    <location>
        <begin position="306"/>
        <end position="318"/>
    </location>
</feature>
<dbReference type="Gene3D" id="3.40.50.300">
    <property type="entry name" value="P-loop containing nucleotide triphosphate hydrolases"/>
    <property type="match status" value="1"/>
</dbReference>
<sequence>MSFLDHNIYTVAWIAPLEIELRAALLMLDERHWGQFPITRGDEYYFYAGIMCGHHVVIATFPAGQEYGTGSAAALASHVKTAFPNLWFGLLVGVAAGLPNLLSDPPRDIRLGDVLVALPLGDSAGLVAYDLGKVVGEDGVRPLRFGQRFLPYYEKMKGKLHINGNFLDPGQELDRYYDINGDGEEEEIVRPRRPDSERTRVWYGPLGSGEKLMRNARQRNELRDRFNVIGLEMEAAGTMNRIPVGVIRGVCDYGDRHKNKEWQPYAAAMAAAYGKALTSGTGASSVGAGYSSGSEISACERAHESRPKRRYTRRKRPPMKPELTSPETIVGHSETTRDSSIHHARREWPKYQNERPALVPKFLVRPDVPGYLRPGSRTWEIETRKTPWTLVMYGLAGVGKSQLCLKAVVENENRFHGIFYIDASNNASALRDFLEIISRVCNNDSHWDNMKADERIRLTRAWLACQKKPWILIVDNAGSEDVDLDMFIPTGGPGTIIITTTDEQFATHSDAYCRIEAMNGEDAVDLLLKYRQPEIALNFGQLEAARLLAADLLGGHHLAVTQAGSCIFSKHCSYTEYCEEFQRSPEQSLSSYKPRVGRRIGSQRQHVWKTFTLLLDQINSSNETGSVQAIELLRTLCFFHHEGIQEQLFEEPWKDQRRVPKTSRFHFVLGRLSWREFSLRNTFEILYRYSLVSYSESASHSRQYSMPRLVHTICRESLSREEQDKYALRAVAMISSVLSQIPKSSLSTWIDNPAGFGLQRSLLPHIKACMNGRLDTICRGDDERDQETRTEMILILAKACSATGHHLDAHGLLDGVCDAYKVHNPAETVYPLALIPMEQSATCEAQLGQNTKAHDLRRRILEKREALRSDTETLCVAMMNLADSLWMTGRRKEALQTARGALEHRERVLKPGDPRLLRTKRKVAEYLHGSNQRRLALQLREQILEEIMAERSSSWTSKKVHVPEVETLNLLASASALADSYHWNGNLRSALSLRKQVYQVRSRILGHDHPDTLLARDRLLSTQSSYCSSSFSKRLQVQKQRLEAVKTWERVLGTDHPYTLEARVNLGHSYRAIGQGKKALCEQQAVLKVRERQFSSSETRAAKSASNLLLPLLSSMQNVASLHEKQGDFPAALQMREEALAIAARHHDVDNQAAFKLRNYLADHHARQEDDSSHRTALEMRLLILEEQRERHSSGKL</sequence>
<dbReference type="InterPro" id="IPR053137">
    <property type="entry name" value="NLR-like"/>
</dbReference>
<feature type="region of interest" description="Disordered" evidence="1">
    <location>
        <begin position="298"/>
        <end position="346"/>
    </location>
</feature>
<dbReference type="GO" id="GO:0043531">
    <property type="term" value="F:ADP binding"/>
    <property type="evidence" value="ECO:0007669"/>
    <property type="project" value="InterPro"/>
</dbReference>
<organism evidence="3 4">
    <name type="scientific">Colletotrichum musicola</name>
    <dbReference type="NCBI Taxonomy" id="2175873"/>
    <lineage>
        <taxon>Eukaryota</taxon>
        <taxon>Fungi</taxon>
        <taxon>Dikarya</taxon>
        <taxon>Ascomycota</taxon>
        <taxon>Pezizomycotina</taxon>
        <taxon>Sordariomycetes</taxon>
        <taxon>Hypocreomycetidae</taxon>
        <taxon>Glomerellales</taxon>
        <taxon>Glomerellaceae</taxon>
        <taxon>Colletotrichum</taxon>
        <taxon>Colletotrichum orchidearum species complex</taxon>
    </lineage>
</organism>
<dbReference type="SUPFAM" id="SSF52540">
    <property type="entry name" value="P-loop containing nucleoside triphosphate hydrolases"/>
    <property type="match status" value="1"/>
</dbReference>
<dbReference type="Gene3D" id="3.40.50.1580">
    <property type="entry name" value="Nucleoside phosphorylase domain"/>
    <property type="match status" value="1"/>
</dbReference>
<dbReference type="PANTHER" id="PTHR46082">
    <property type="entry name" value="ATP/GTP-BINDING PROTEIN-RELATED"/>
    <property type="match status" value="1"/>
</dbReference>
<dbReference type="PANTHER" id="PTHR46082:SF11">
    <property type="entry name" value="AAA+ ATPASE DOMAIN-CONTAINING PROTEIN-RELATED"/>
    <property type="match status" value="1"/>
</dbReference>
<name>A0A8H6JG38_9PEZI</name>
<dbReference type="InterPro" id="IPR011990">
    <property type="entry name" value="TPR-like_helical_dom_sf"/>
</dbReference>